<reference evidence="5" key="1">
    <citation type="submission" date="2021-02" db="EMBL/GenBank/DDBJ databases">
        <title>Metagenome analyses of Stigonema ocellatum DSM 106950, Chlorogloea purpurea SAG 13.99 and Gomphosphaeria aponina DSM 107014.</title>
        <authorList>
            <person name="Marter P."/>
            <person name="Huang S."/>
        </authorList>
    </citation>
    <scope>NUCLEOTIDE SEQUENCE</scope>
    <source>
        <strain evidence="5">JP213</strain>
    </source>
</reference>
<feature type="transmembrane region" description="Helical" evidence="3">
    <location>
        <begin position="442"/>
        <end position="464"/>
    </location>
</feature>
<gene>
    <name evidence="5" type="ORF">DSM107014_17005</name>
</gene>
<keyword evidence="5" id="KW-0808">Transferase</keyword>
<name>A0A941GY27_9CHRO</name>
<keyword evidence="3" id="KW-0812">Transmembrane</keyword>
<dbReference type="InterPro" id="IPR000719">
    <property type="entry name" value="Prot_kinase_dom"/>
</dbReference>
<comment type="caution">
    <text evidence="5">The sequence shown here is derived from an EMBL/GenBank/DDBJ whole genome shotgun (WGS) entry which is preliminary data.</text>
</comment>
<dbReference type="Proteomes" id="UP000767446">
    <property type="component" value="Unassembled WGS sequence"/>
</dbReference>
<keyword evidence="1" id="KW-0547">Nucleotide-binding</keyword>
<evidence type="ECO:0000313" key="6">
    <source>
        <dbReference type="Proteomes" id="UP000767446"/>
    </source>
</evidence>
<keyword evidence="5" id="KW-0418">Kinase</keyword>
<evidence type="ECO:0000313" key="5">
    <source>
        <dbReference type="EMBL" id="MBR8829566.1"/>
    </source>
</evidence>
<feature type="transmembrane region" description="Helical" evidence="3">
    <location>
        <begin position="470"/>
        <end position="488"/>
    </location>
</feature>
<dbReference type="Gene3D" id="1.10.510.10">
    <property type="entry name" value="Transferase(Phosphotransferase) domain 1"/>
    <property type="match status" value="1"/>
</dbReference>
<proteinExistence type="predicted"/>
<evidence type="ECO:0000256" key="2">
    <source>
        <dbReference type="ARBA" id="ARBA00022840"/>
    </source>
</evidence>
<evidence type="ECO:0000256" key="3">
    <source>
        <dbReference type="SAM" id="Phobius"/>
    </source>
</evidence>
<dbReference type="PANTHER" id="PTHR24363:SF7">
    <property type="entry name" value="SERINE_THREONINE-PROTEIN KINASE-LIKE PROTEIN E"/>
    <property type="match status" value="1"/>
</dbReference>
<feature type="domain" description="Protein kinase" evidence="4">
    <location>
        <begin position="12"/>
        <end position="267"/>
    </location>
</feature>
<dbReference type="GO" id="GO:0004674">
    <property type="term" value="F:protein serine/threonine kinase activity"/>
    <property type="evidence" value="ECO:0007669"/>
    <property type="project" value="UniProtKB-KW"/>
</dbReference>
<dbReference type="PROSITE" id="PS50011">
    <property type="entry name" value="PROTEIN_KINASE_DOM"/>
    <property type="match status" value="1"/>
</dbReference>
<dbReference type="GO" id="GO:0005524">
    <property type="term" value="F:ATP binding"/>
    <property type="evidence" value="ECO:0007669"/>
    <property type="project" value="UniProtKB-KW"/>
</dbReference>
<sequence>MNKLPEFEVYGYKVCQEIGKNYQNGRVTYRGINIKNDQDVVIKQFRFGVKNEWSGNKAIAREIEVLQCLDHLGIPRYLDCFDAGDSVCLVQEYKKAQPLSVPRSFDPEEIKVIAVQVLEILIYLQGREIPIIHRDIKPENILVDEELKVYLVDFGLARLGAGEVMAISSVIAGTPGFMPPEQLLNRTLTTASDLYGLGATLICLLTGTKSRNIGNLIDSNSFQIRFQHLVPKLSLRFIEWLEKMVQPNLKDRFKSAEVAFLELKPLYVLTLPAVELSNAIIELEAEEIGDILMEKIRISNPVADTILEGVWQVEPHQSDPPHTPDYHAWIAIEPAKFVSNEVECKIRVNTRKLMAEKIYERQLKLHTNSSPKTYTLTLKVQTAPMPQEIQQISYGDLVMFALMFAAVVVALTEIGTITVAIAVTLAVAGAIAGMITLERSTFVAVGLIVPGILTGTVALTRSLVGTEAGAVTGMIAGTMAGIVVKDFLARGLNQGLAIVLLLLTAALGVNLGLGFKLGLTHPLIMLAMVITSLPLVTILIFEERQLIHRYRLGEQKQNLIKP</sequence>
<dbReference type="AlphaFoldDB" id="A0A941GY27"/>
<dbReference type="SMART" id="SM00220">
    <property type="entry name" value="S_TKc"/>
    <property type="match status" value="1"/>
</dbReference>
<dbReference type="PROSITE" id="PS00108">
    <property type="entry name" value="PROTEIN_KINASE_ST"/>
    <property type="match status" value="1"/>
</dbReference>
<feature type="transmembrane region" description="Helical" evidence="3">
    <location>
        <begin position="521"/>
        <end position="541"/>
    </location>
</feature>
<dbReference type="EMBL" id="JADQBC010000146">
    <property type="protein sequence ID" value="MBR8829566.1"/>
    <property type="molecule type" value="Genomic_DNA"/>
</dbReference>
<dbReference type="InterPro" id="IPR008271">
    <property type="entry name" value="Ser/Thr_kinase_AS"/>
</dbReference>
<feature type="transmembrane region" description="Helical" evidence="3">
    <location>
        <begin position="417"/>
        <end position="435"/>
    </location>
</feature>
<dbReference type="SUPFAM" id="SSF56112">
    <property type="entry name" value="Protein kinase-like (PK-like)"/>
    <property type="match status" value="1"/>
</dbReference>
<evidence type="ECO:0000259" key="4">
    <source>
        <dbReference type="PROSITE" id="PS50011"/>
    </source>
</evidence>
<keyword evidence="3" id="KW-1133">Transmembrane helix</keyword>
<keyword evidence="5" id="KW-0723">Serine/threonine-protein kinase</keyword>
<dbReference type="PANTHER" id="PTHR24363">
    <property type="entry name" value="SERINE/THREONINE PROTEIN KINASE"/>
    <property type="match status" value="1"/>
</dbReference>
<feature type="transmembrane region" description="Helical" evidence="3">
    <location>
        <begin position="495"/>
        <end position="515"/>
    </location>
</feature>
<evidence type="ECO:0000256" key="1">
    <source>
        <dbReference type="ARBA" id="ARBA00022741"/>
    </source>
</evidence>
<dbReference type="InterPro" id="IPR011009">
    <property type="entry name" value="Kinase-like_dom_sf"/>
</dbReference>
<protein>
    <submittedName>
        <fullName evidence="5">Serine/threonine protein kinase</fullName>
    </submittedName>
</protein>
<dbReference type="Pfam" id="PF00069">
    <property type="entry name" value="Pkinase"/>
    <property type="match status" value="1"/>
</dbReference>
<accession>A0A941GY27</accession>
<keyword evidence="2" id="KW-0067">ATP-binding</keyword>
<keyword evidence="3" id="KW-0472">Membrane</keyword>
<dbReference type="CDD" id="cd14014">
    <property type="entry name" value="STKc_PknB_like"/>
    <property type="match status" value="1"/>
</dbReference>
<organism evidence="5 6">
    <name type="scientific">Gomphosphaeria aponina SAG 52.96 = DSM 107014</name>
    <dbReference type="NCBI Taxonomy" id="1521640"/>
    <lineage>
        <taxon>Bacteria</taxon>
        <taxon>Bacillati</taxon>
        <taxon>Cyanobacteriota</taxon>
        <taxon>Cyanophyceae</taxon>
        <taxon>Oscillatoriophycideae</taxon>
        <taxon>Chroococcales</taxon>
        <taxon>Gomphosphaeriaceae</taxon>
        <taxon>Gomphosphaeria</taxon>
    </lineage>
</organism>